<gene>
    <name evidence="2" type="ORF">TCNE_LOCUS9724</name>
</gene>
<dbReference type="AlphaFoldDB" id="A0A183UMK4"/>
<protein>
    <submittedName>
        <fullName evidence="2 4">Uncharacterized protein</fullName>
    </submittedName>
</protein>
<name>A0A183UMK4_TOXCA</name>
<dbReference type="WBParaSite" id="TCNE_0000972401-mRNA-1">
    <property type="protein sequence ID" value="TCNE_0000972401-mRNA-1"/>
    <property type="gene ID" value="TCNE_0000972401"/>
</dbReference>
<organism evidence="3 4">
    <name type="scientific">Toxocara canis</name>
    <name type="common">Canine roundworm</name>
    <dbReference type="NCBI Taxonomy" id="6265"/>
    <lineage>
        <taxon>Eukaryota</taxon>
        <taxon>Metazoa</taxon>
        <taxon>Ecdysozoa</taxon>
        <taxon>Nematoda</taxon>
        <taxon>Chromadorea</taxon>
        <taxon>Rhabditida</taxon>
        <taxon>Spirurina</taxon>
        <taxon>Ascaridomorpha</taxon>
        <taxon>Ascaridoidea</taxon>
        <taxon>Toxocaridae</taxon>
        <taxon>Toxocara</taxon>
    </lineage>
</organism>
<evidence type="ECO:0000313" key="4">
    <source>
        <dbReference type="WBParaSite" id="TCNE_0000972401-mRNA-1"/>
    </source>
</evidence>
<reference evidence="4" key="1">
    <citation type="submission" date="2016-06" db="UniProtKB">
        <authorList>
            <consortium name="WormBaseParasite"/>
        </authorList>
    </citation>
    <scope>IDENTIFICATION</scope>
</reference>
<evidence type="ECO:0000313" key="2">
    <source>
        <dbReference type="EMBL" id="VDM41045.1"/>
    </source>
</evidence>
<sequence length="150" mass="16702">MGVNKSERLRDESSEDMDNLCKGNKHRSSAEGWMRIPREKVRLCVVVEAPLGNDHPGQSHYGFAVPLTRINKSSAAQQRARTFSAGHDLLAFVAHVPPQFPPLTVYKHKITSPRHAFTPFLDTIPHSSLNRYSSTDPLPVANIYQTTPSA</sequence>
<reference evidence="2 3" key="2">
    <citation type="submission" date="2018-11" db="EMBL/GenBank/DDBJ databases">
        <authorList>
            <consortium name="Pathogen Informatics"/>
        </authorList>
    </citation>
    <scope>NUCLEOTIDE SEQUENCE [LARGE SCALE GENOMIC DNA]</scope>
</reference>
<dbReference type="Proteomes" id="UP000050794">
    <property type="component" value="Unassembled WGS sequence"/>
</dbReference>
<keyword evidence="3" id="KW-1185">Reference proteome</keyword>
<accession>A0A183UMK4</accession>
<evidence type="ECO:0000256" key="1">
    <source>
        <dbReference type="SAM" id="MobiDB-lite"/>
    </source>
</evidence>
<proteinExistence type="predicted"/>
<dbReference type="EMBL" id="UYWY01020263">
    <property type="protein sequence ID" value="VDM41045.1"/>
    <property type="molecule type" value="Genomic_DNA"/>
</dbReference>
<feature type="region of interest" description="Disordered" evidence="1">
    <location>
        <begin position="1"/>
        <end position="24"/>
    </location>
</feature>
<evidence type="ECO:0000313" key="3">
    <source>
        <dbReference type="Proteomes" id="UP000050794"/>
    </source>
</evidence>
<feature type="compositionally biased region" description="Basic and acidic residues" evidence="1">
    <location>
        <begin position="1"/>
        <end position="12"/>
    </location>
</feature>